<evidence type="ECO:0000259" key="15">
    <source>
        <dbReference type="PROSITE" id="PS51462"/>
    </source>
</evidence>
<dbReference type="EMBL" id="RYZH01000024">
    <property type="protein sequence ID" value="RUL87252.1"/>
    <property type="molecule type" value="Genomic_DNA"/>
</dbReference>
<dbReference type="GO" id="GO:0034039">
    <property type="term" value="F:8-oxo-7,8-dihydroguanine DNA N-glycosylase activity"/>
    <property type="evidence" value="ECO:0007669"/>
    <property type="project" value="TreeGrafter"/>
</dbReference>
<dbReference type="PANTHER" id="PTHR42944:SF1">
    <property type="entry name" value="ADENINE DNA GLYCOSYLASE"/>
    <property type="match status" value="1"/>
</dbReference>
<keyword evidence="10" id="KW-0408">Iron</keyword>
<evidence type="ECO:0000256" key="11">
    <source>
        <dbReference type="ARBA" id="ARBA00023014"/>
    </source>
</evidence>
<reference evidence="16 17" key="1">
    <citation type="submission" date="2018-12" db="EMBL/GenBank/DDBJ databases">
        <authorList>
            <person name="Toschakov S.V."/>
        </authorList>
    </citation>
    <scope>NUCLEOTIDE SEQUENCE [LARGE SCALE GENOMIC DNA]</scope>
    <source>
        <strain evidence="16 17">GM2012</strain>
    </source>
</reference>
<dbReference type="InterPro" id="IPR000086">
    <property type="entry name" value="NUDIX_hydrolase_dom"/>
</dbReference>
<keyword evidence="17" id="KW-1185">Reference proteome</keyword>
<organism evidence="16 17">
    <name type="scientific">Tautonia sociabilis</name>
    <dbReference type="NCBI Taxonomy" id="2080755"/>
    <lineage>
        <taxon>Bacteria</taxon>
        <taxon>Pseudomonadati</taxon>
        <taxon>Planctomycetota</taxon>
        <taxon>Planctomycetia</taxon>
        <taxon>Isosphaerales</taxon>
        <taxon>Isosphaeraceae</taxon>
        <taxon>Tautonia</taxon>
    </lineage>
</organism>
<keyword evidence="11" id="KW-0411">Iron-sulfur</keyword>
<dbReference type="EC" id="3.2.2.31" evidence="5"/>
<dbReference type="GO" id="GO:0006298">
    <property type="term" value="P:mismatch repair"/>
    <property type="evidence" value="ECO:0007669"/>
    <property type="project" value="TreeGrafter"/>
</dbReference>
<protein>
    <recommendedName>
        <fullName evidence="6">Adenine DNA glycosylase</fullName>
        <ecNumber evidence="5">3.2.2.31</ecNumber>
    </recommendedName>
</protein>
<dbReference type="Gene3D" id="1.10.340.30">
    <property type="entry name" value="Hypothetical protein, domain 2"/>
    <property type="match status" value="1"/>
</dbReference>
<evidence type="ECO:0000256" key="2">
    <source>
        <dbReference type="ARBA" id="ARBA00001966"/>
    </source>
</evidence>
<keyword evidence="13" id="KW-0326">Glycosidase</keyword>
<dbReference type="Gene3D" id="3.90.79.10">
    <property type="entry name" value="Nucleoside Triphosphate Pyrophosphohydrolase"/>
    <property type="match status" value="1"/>
</dbReference>
<dbReference type="SUPFAM" id="SSF48150">
    <property type="entry name" value="DNA-glycosylase"/>
    <property type="match status" value="1"/>
</dbReference>
<sequence length="394" mass="43200">MGRARRTGALPESKRPDSDPSWVSRVREAMLSWFDRDGRAALPWRADRDPYKVLVAEVMLVQTTVAAAGPYFSRFIRRFPTPEALALADEEEVLKAWEGLGYYRRARQLQAAARAIVNEHGGRVPEDPAALRTLPGVGRYIAGAVGSIAFDRPEPILEANTQRVLARWLCWEQDVRSAPSQARLWEAAARLVPPEGAGRFNQAMMDLGATICTVRAPMCLTCPVASDCLARLEGRQDELPRRAAPTPPLEVSEVCVVSVDVRGRVLVVQRGPGRLWEHFFEFPTVHLSGADPAGRGPGAGVGDDLAPRFKELTGVGLRVGPEVHSIRYGVTRHRVSLSARVATPIEGEPRPGPGISDVSWKSIEELDALPRTGAARRLSAWLSAHPEAWRSGDR</sequence>
<dbReference type="InterPro" id="IPR015797">
    <property type="entry name" value="NUDIX_hydrolase-like_dom_sf"/>
</dbReference>
<dbReference type="SUPFAM" id="SSF55811">
    <property type="entry name" value="Nudix"/>
    <property type="match status" value="1"/>
</dbReference>
<dbReference type="Gene3D" id="1.10.1670.10">
    <property type="entry name" value="Helix-hairpin-Helix base-excision DNA repair enzymes (C-terminal)"/>
    <property type="match status" value="1"/>
</dbReference>
<dbReference type="GO" id="GO:0006284">
    <property type="term" value="P:base-excision repair"/>
    <property type="evidence" value="ECO:0007669"/>
    <property type="project" value="InterPro"/>
</dbReference>
<evidence type="ECO:0000256" key="6">
    <source>
        <dbReference type="ARBA" id="ARBA00022023"/>
    </source>
</evidence>
<dbReference type="PROSITE" id="PS01155">
    <property type="entry name" value="ENDONUCLEASE_III_2"/>
    <property type="match status" value="1"/>
</dbReference>
<dbReference type="InterPro" id="IPR003265">
    <property type="entry name" value="HhH-GPD_domain"/>
</dbReference>
<keyword evidence="9" id="KW-0378">Hydrolase</keyword>
<evidence type="ECO:0000256" key="14">
    <source>
        <dbReference type="SAM" id="MobiDB-lite"/>
    </source>
</evidence>
<dbReference type="InterPro" id="IPR005760">
    <property type="entry name" value="A/G_AdeGlyc_MutY"/>
</dbReference>
<dbReference type="PANTHER" id="PTHR42944">
    <property type="entry name" value="ADENINE DNA GLYCOSYLASE"/>
    <property type="match status" value="1"/>
</dbReference>
<comment type="function">
    <text evidence="3">Adenine glycosylase active on G-A mispairs. MutY also corrects error-prone DNA synthesis past GO lesions which are due to the oxidatively damaged form of guanine: 7,8-dihydro-8-oxoguanine (8-oxo-dGTP).</text>
</comment>
<dbReference type="InterPro" id="IPR004036">
    <property type="entry name" value="Endonuclease-III-like_CS2"/>
</dbReference>
<dbReference type="GO" id="GO:0000701">
    <property type="term" value="F:purine-specific mismatch base pair DNA N-glycosylase activity"/>
    <property type="evidence" value="ECO:0007669"/>
    <property type="project" value="UniProtKB-EC"/>
</dbReference>
<dbReference type="Pfam" id="PF00730">
    <property type="entry name" value="HhH-GPD"/>
    <property type="match status" value="1"/>
</dbReference>
<evidence type="ECO:0000313" key="17">
    <source>
        <dbReference type="Proteomes" id="UP000280296"/>
    </source>
</evidence>
<evidence type="ECO:0000256" key="4">
    <source>
        <dbReference type="ARBA" id="ARBA00008343"/>
    </source>
</evidence>
<dbReference type="Proteomes" id="UP000280296">
    <property type="component" value="Unassembled WGS sequence"/>
</dbReference>
<evidence type="ECO:0000256" key="13">
    <source>
        <dbReference type="ARBA" id="ARBA00023295"/>
    </source>
</evidence>
<dbReference type="AlphaFoldDB" id="A0A432MIR1"/>
<dbReference type="SMART" id="SM00478">
    <property type="entry name" value="ENDO3c"/>
    <property type="match status" value="1"/>
</dbReference>
<comment type="cofactor">
    <cofactor evidence="2">
        <name>[4Fe-4S] cluster</name>
        <dbReference type="ChEBI" id="CHEBI:49883"/>
    </cofactor>
</comment>
<dbReference type="GO" id="GO:0032357">
    <property type="term" value="F:oxidized purine DNA binding"/>
    <property type="evidence" value="ECO:0007669"/>
    <property type="project" value="TreeGrafter"/>
</dbReference>
<comment type="caution">
    <text evidence="16">The sequence shown here is derived from an EMBL/GenBank/DDBJ whole genome shotgun (WGS) entry which is preliminary data.</text>
</comment>
<evidence type="ECO:0000256" key="10">
    <source>
        <dbReference type="ARBA" id="ARBA00023004"/>
    </source>
</evidence>
<dbReference type="InterPro" id="IPR011257">
    <property type="entry name" value="DNA_glycosylase"/>
</dbReference>
<dbReference type="InterPro" id="IPR044298">
    <property type="entry name" value="MIG/MutY"/>
</dbReference>
<evidence type="ECO:0000256" key="12">
    <source>
        <dbReference type="ARBA" id="ARBA00023204"/>
    </source>
</evidence>
<dbReference type="NCBIfam" id="TIGR01084">
    <property type="entry name" value="mutY"/>
    <property type="match status" value="1"/>
</dbReference>
<name>A0A432MIR1_9BACT</name>
<dbReference type="OrthoDB" id="9802365at2"/>
<comment type="catalytic activity">
    <reaction evidence="1">
        <text>Hydrolyzes free adenine bases from 7,8-dihydro-8-oxoguanine:adenine mismatched double-stranded DNA, leaving an apurinic site.</text>
        <dbReference type="EC" id="3.2.2.31"/>
    </reaction>
</comment>
<evidence type="ECO:0000256" key="5">
    <source>
        <dbReference type="ARBA" id="ARBA00012045"/>
    </source>
</evidence>
<reference evidence="16 17" key="2">
    <citation type="submission" date="2019-01" db="EMBL/GenBank/DDBJ databases">
        <title>Tautonia sociabilis, a novel thermotolerant planctomycete of Isosphaeraceae family, isolated from a 4000 m deep subterranean habitat.</title>
        <authorList>
            <person name="Kovaleva O.L."/>
            <person name="Elcheninov A.G."/>
            <person name="Van Heerden E."/>
            <person name="Toshchakov S.V."/>
            <person name="Novikov A."/>
            <person name="Bonch-Osmolovskaya E.A."/>
            <person name="Kublanov I.V."/>
        </authorList>
    </citation>
    <scope>NUCLEOTIDE SEQUENCE [LARGE SCALE GENOMIC DNA]</scope>
    <source>
        <strain evidence="16 17">GM2012</strain>
    </source>
</reference>
<dbReference type="GO" id="GO:0046872">
    <property type="term" value="F:metal ion binding"/>
    <property type="evidence" value="ECO:0007669"/>
    <property type="project" value="UniProtKB-KW"/>
</dbReference>
<keyword evidence="8" id="KW-0227">DNA damage</keyword>
<dbReference type="GO" id="GO:0035485">
    <property type="term" value="F:adenine/guanine mispair binding"/>
    <property type="evidence" value="ECO:0007669"/>
    <property type="project" value="TreeGrafter"/>
</dbReference>
<dbReference type="PROSITE" id="PS51462">
    <property type="entry name" value="NUDIX"/>
    <property type="match status" value="1"/>
</dbReference>
<evidence type="ECO:0000256" key="8">
    <source>
        <dbReference type="ARBA" id="ARBA00022763"/>
    </source>
</evidence>
<keyword evidence="12" id="KW-0234">DNA repair</keyword>
<gene>
    <name evidence="16" type="primary">mutY</name>
    <name evidence="16" type="ORF">TsocGM_13595</name>
</gene>
<comment type="similarity">
    <text evidence="4">Belongs to the Nth/MutY family.</text>
</comment>
<accession>A0A432MIR1</accession>
<dbReference type="RefSeq" id="WP_126725998.1">
    <property type="nucleotide sequence ID" value="NZ_RYZH01000024.1"/>
</dbReference>
<dbReference type="CDD" id="cd00056">
    <property type="entry name" value="ENDO3c"/>
    <property type="match status" value="1"/>
</dbReference>
<evidence type="ECO:0000256" key="3">
    <source>
        <dbReference type="ARBA" id="ARBA00002933"/>
    </source>
</evidence>
<evidence type="ECO:0000256" key="1">
    <source>
        <dbReference type="ARBA" id="ARBA00000843"/>
    </source>
</evidence>
<keyword evidence="7" id="KW-0479">Metal-binding</keyword>
<proteinExistence type="inferred from homology"/>
<dbReference type="GO" id="GO:0051536">
    <property type="term" value="F:iron-sulfur cluster binding"/>
    <property type="evidence" value="ECO:0007669"/>
    <property type="project" value="UniProtKB-KW"/>
</dbReference>
<dbReference type="InterPro" id="IPR023170">
    <property type="entry name" value="HhH_base_excis_C"/>
</dbReference>
<feature type="region of interest" description="Disordered" evidence="14">
    <location>
        <begin position="1"/>
        <end position="21"/>
    </location>
</feature>
<evidence type="ECO:0000256" key="7">
    <source>
        <dbReference type="ARBA" id="ARBA00022723"/>
    </source>
</evidence>
<feature type="domain" description="Nudix hydrolase" evidence="15">
    <location>
        <begin position="248"/>
        <end position="383"/>
    </location>
</feature>
<evidence type="ECO:0000313" key="16">
    <source>
        <dbReference type="EMBL" id="RUL87252.1"/>
    </source>
</evidence>
<evidence type="ECO:0000256" key="9">
    <source>
        <dbReference type="ARBA" id="ARBA00022801"/>
    </source>
</evidence>